<dbReference type="EMBL" id="LN649230">
    <property type="protein sequence ID" value="CEI61923.1"/>
    <property type="molecule type" value="Genomic_DNA"/>
</dbReference>
<dbReference type="Proteomes" id="UP000245910">
    <property type="component" value="Chromosome II"/>
</dbReference>
<dbReference type="RefSeq" id="XP_025585643.1">
    <property type="nucleotide sequence ID" value="XM_025734881.2"/>
</dbReference>
<keyword evidence="2" id="KW-1185">Reference proteome</keyword>
<reference evidence="2" key="1">
    <citation type="submission" date="2014-10" db="EMBL/GenBank/DDBJ databases">
        <authorList>
            <person name="King R."/>
        </authorList>
    </citation>
    <scope>NUCLEOTIDE SEQUENCE [LARGE SCALE GENOMIC DNA]</scope>
    <source>
        <strain evidence="2">A3/5</strain>
    </source>
</reference>
<organism evidence="1 2">
    <name type="scientific">Fusarium venenatum</name>
    <dbReference type="NCBI Taxonomy" id="56646"/>
    <lineage>
        <taxon>Eukaryota</taxon>
        <taxon>Fungi</taxon>
        <taxon>Dikarya</taxon>
        <taxon>Ascomycota</taxon>
        <taxon>Pezizomycotina</taxon>
        <taxon>Sordariomycetes</taxon>
        <taxon>Hypocreomycetidae</taxon>
        <taxon>Hypocreales</taxon>
        <taxon>Nectriaceae</taxon>
        <taxon>Fusarium</taxon>
    </lineage>
</organism>
<evidence type="ECO:0000313" key="1">
    <source>
        <dbReference type="EMBL" id="CEI61923.1"/>
    </source>
</evidence>
<dbReference type="GeneID" id="37257998"/>
<dbReference type="KEGG" id="fvn:FVRRES_06359"/>
<proteinExistence type="predicted"/>
<accession>A0A2L2T2Y0</accession>
<dbReference type="AlphaFoldDB" id="A0A2L2T2Y0"/>
<dbReference type="OrthoDB" id="5071223at2759"/>
<protein>
    <submittedName>
        <fullName evidence="1">Uncharacterized protein</fullName>
    </submittedName>
</protein>
<evidence type="ECO:0000313" key="2">
    <source>
        <dbReference type="Proteomes" id="UP000245910"/>
    </source>
</evidence>
<name>A0A2L2T2Y0_9HYPO</name>
<sequence>MPDRGIGARLQQVRGTFISAQKDWNDAKTCLASLRATYEEKKTLAGSIYDGRQSRSTPDKATMLEVEIEELKECIDVIRKEIIGHRTQMDAAISLFEELEGYEVVDEMPGMSG</sequence>